<dbReference type="PANTHER" id="PTHR36833:SF1">
    <property type="entry name" value="INTEGRAL MEMBRANE TRANSPORT PROTEIN"/>
    <property type="match status" value="1"/>
</dbReference>
<evidence type="ECO:0000313" key="2">
    <source>
        <dbReference type="EMBL" id="MCY9530243.1"/>
    </source>
</evidence>
<sequence>MLRIMIKELHKHILLYFLFIRRYIISQMEYRGNFFSFLILEILILISKLLYVVVIYRTGVHIDGLPPDAILMFTGTFFIISAIYGSLFLHNFYTFQGLVSDGELDLYMTKPVSLQFMATMSKVDFAAFIPNMTAGIILVMKGWKAMNIPIEWFNILGYIGFIFIGVIIMYCILLFPQLLAFWTTKTRAINEITSALSNFNVMPMMIYKKWMQRLGTFVVPIFLITNFAPLFVLDRLNHFYIWWCIFVPILSLLLIRIFWNLAIKKYNSASS</sequence>
<feature type="transmembrane region" description="Helical" evidence="1">
    <location>
        <begin position="214"/>
        <end position="233"/>
    </location>
</feature>
<accession>A0ABT4EC76</accession>
<dbReference type="Proteomes" id="UP001527090">
    <property type="component" value="Unassembled WGS sequence"/>
</dbReference>
<reference evidence="2 3" key="1">
    <citation type="submission" date="2022-05" db="EMBL/GenBank/DDBJ databases">
        <title>Genome Sequencing of Bee-Associated Microbes.</title>
        <authorList>
            <person name="Dunlap C."/>
        </authorList>
    </citation>
    <scope>NUCLEOTIDE SEQUENCE [LARGE SCALE GENOMIC DNA]</scope>
    <source>
        <strain evidence="2 3">NRRL NRS-750</strain>
    </source>
</reference>
<dbReference type="PANTHER" id="PTHR36833">
    <property type="entry name" value="SLR0610 PROTEIN-RELATED"/>
    <property type="match status" value="1"/>
</dbReference>
<proteinExistence type="predicted"/>
<dbReference type="InterPro" id="IPR010390">
    <property type="entry name" value="ABC-2_transporter-like"/>
</dbReference>
<comment type="caution">
    <text evidence="2">The sequence shown here is derived from an EMBL/GenBank/DDBJ whole genome shotgun (WGS) entry which is preliminary data.</text>
</comment>
<feature type="transmembrane region" description="Helical" evidence="1">
    <location>
        <begin position="34"/>
        <end position="57"/>
    </location>
</feature>
<evidence type="ECO:0000256" key="1">
    <source>
        <dbReference type="SAM" id="Phobius"/>
    </source>
</evidence>
<dbReference type="RefSeq" id="WP_268632189.1">
    <property type="nucleotide sequence ID" value="NZ_JAMDLY010000011.1"/>
</dbReference>
<evidence type="ECO:0000313" key="3">
    <source>
        <dbReference type="Proteomes" id="UP001527090"/>
    </source>
</evidence>
<keyword evidence="3" id="KW-1185">Reference proteome</keyword>
<dbReference type="EMBL" id="JAMDLY010000011">
    <property type="protein sequence ID" value="MCY9530243.1"/>
    <property type="molecule type" value="Genomic_DNA"/>
</dbReference>
<keyword evidence="1" id="KW-0472">Membrane</keyword>
<feature type="transmembrane region" description="Helical" evidence="1">
    <location>
        <begin position="125"/>
        <end position="143"/>
    </location>
</feature>
<protein>
    <submittedName>
        <fullName evidence="2">ABC-2 family transporter protein</fullName>
    </submittedName>
</protein>
<gene>
    <name evidence="2" type="ORF">M5X04_13040</name>
</gene>
<keyword evidence="1" id="KW-0812">Transmembrane</keyword>
<organism evidence="2 3">
    <name type="scientific">Paenibacillus alvei</name>
    <name type="common">Bacillus alvei</name>
    <dbReference type="NCBI Taxonomy" id="44250"/>
    <lineage>
        <taxon>Bacteria</taxon>
        <taxon>Bacillati</taxon>
        <taxon>Bacillota</taxon>
        <taxon>Bacilli</taxon>
        <taxon>Bacillales</taxon>
        <taxon>Paenibacillaceae</taxon>
        <taxon>Paenibacillus</taxon>
    </lineage>
</organism>
<feature type="transmembrane region" description="Helical" evidence="1">
    <location>
        <begin position="69"/>
        <end position="89"/>
    </location>
</feature>
<dbReference type="Pfam" id="PF06182">
    <property type="entry name" value="ABC2_membrane_6"/>
    <property type="match status" value="1"/>
</dbReference>
<feature type="transmembrane region" description="Helical" evidence="1">
    <location>
        <begin position="155"/>
        <end position="182"/>
    </location>
</feature>
<name>A0ABT4EC76_PAEAL</name>
<keyword evidence="1" id="KW-1133">Transmembrane helix</keyword>
<feature type="transmembrane region" description="Helical" evidence="1">
    <location>
        <begin position="239"/>
        <end position="259"/>
    </location>
</feature>